<evidence type="ECO:0000313" key="7">
    <source>
        <dbReference type="Proteomes" id="UP000070659"/>
    </source>
</evidence>
<dbReference type="EMBL" id="JYIJ01000016">
    <property type="protein sequence ID" value="KWX04210.1"/>
    <property type="molecule type" value="Genomic_DNA"/>
</dbReference>
<keyword evidence="1" id="KW-0472">Membrane</keyword>
<feature type="transmembrane region" description="Helical" evidence="1">
    <location>
        <begin position="121"/>
        <end position="139"/>
    </location>
</feature>
<dbReference type="AlphaFoldDB" id="A0A132N2P3"/>
<name>A0A132N2P3_9ACTN</name>
<evidence type="ECO:0000313" key="5">
    <source>
        <dbReference type="Proteomes" id="UP000070188"/>
    </source>
</evidence>
<evidence type="ECO:0000313" key="4">
    <source>
        <dbReference type="EMBL" id="KWX09680.1"/>
    </source>
</evidence>
<evidence type="ECO:0000313" key="6">
    <source>
        <dbReference type="Proteomes" id="UP000070598"/>
    </source>
</evidence>
<keyword evidence="5" id="KW-1185">Reference proteome</keyword>
<accession>A0A132N2P3</accession>
<dbReference type="Proteomes" id="UP000070188">
    <property type="component" value="Unassembled WGS sequence"/>
</dbReference>
<reference evidence="3 7" key="1">
    <citation type="submission" date="2015-02" db="EMBL/GenBank/DDBJ databases">
        <title>Physiological reanalysis, assessment of diazotrophy, and genome sequences of multiple isolates of Streptomyces thermoautotrophicus.</title>
        <authorList>
            <person name="MacKellar D.C."/>
            <person name="Lieber L."/>
            <person name="Norman J."/>
            <person name="Bolger A."/>
            <person name="Tobin C."/>
            <person name="Murray J.W."/>
            <person name="Prell J."/>
        </authorList>
    </citation>
    <scope>NUCLEOTIDE SEQUENCE [LARGE SCALE GENOMIC DNA]</scope>
    <source>
        <strain evidence="3 7">UBT1</strain>
    </source>
</reference>
<dbReference type="PATRIC" id="fig|1469144.10.peg.1067"/>
<evidence type="ECO:0000256" key="1">
    <source>
        <dbReference type="SAM" id="Phobius"/>
    </source>
</evidence>
<dbReference type="EMBL" id="JYIK01000751">
    <property type="protein sequence ID" value="KWX09680.1"/>
    <property type="molecule type" value="Genomic_DNA"/>
</dbReference>
<feature type="transmembrane region" description="Helical" evidence="1">
    <location>
        <begin position="56"/>
        <end position="76"/>
    </location>
</feature>
<dbReference type="Proteomes" id="UP000070598">
    <property type="component" value="Unassembled WGS sequence"/>
</dbReference>
<organism evidence="3 7">
    <name type="scientific">Carbonactinospora thermoautotrophica</name>
    <dbReference type="NCBI Taxonomy" id="1469144"/>
    <lineage>
        <taxon>Bacteria</taxon>
        <taxon>Bacillati</taxon>
        <taxon>Actinomycetota</taxon>
        <taxon>Actinomycetes</taxon>
        <taxon>Kitasatosporales</taxon>
        <taxon>Carbonactinosporaceae</taxon>
        <taxon>Carbonactinospora</taxon>
    </lineage>
</organism>
<comment type="caution">
    <text evidence="3">The sequence shown here is derived from an EMBL/GenBank/DDBJ whole genome shotgun (WGS) entry which is preliminary data.</text>
</comment>
<keyword evidence="1" id="KW-1133">Transmembrane helix</keyword>
<sequence length="159" mass="16610">MHSHISAEEAAEALREVREHQARAILDSGLVPLWYFVGLGLLITAFQLTVELGSPVVIAVGSVASALALTALVLMLRRKMPLHVHRSLWDRRSATLFGGWLAGTIGISLAAALAAEVTGMPAPAAAGGAAWTLIAALTGRPMMNGVARRMAAKVTAGPR</sequence>
<dbReference type="Proteomes" id="UP000070659">
    <property type="component" value="Unassembled WGS sequence"/>
</dbReference>
<protein>
    <submittedName>
        <fullName evidence="3">Uncharacterized protein</fullName>
    </submittedName>
</protein>
<dbReference type="EMBL" id="LAXD01000001">
    <property type="protein sequence ID" value="KWW99315.1"/>
    <property type="molecule type" value="Genomic_DNA"/>
</dbReference>
<evidence type="ECO:0000313" key="2">
    <source>
        <dbReference type="EMBL" id="KWW99315.1"/>
    </source>
</evidence>
<proteinExistence type="predicted"/>
<reference evidence="2" key="3">
    <citation type="submission" date="2015-04" db="EMBL/GenBank/DDBJ databases">
        <title>Physiological reanalysis, assessment of diazotrophy, and genome sequences of multiple isolates of Streptomyces thermoautotrophicus.</title>
        <authorList>
            <person name="MacKellar D.C."/>
            <person name="Lieber L."/>
            <person name="Norman J."/>
            <person name="Bolger A."/>
            <person name="Tobin C."/>
            <person name="Murray J.W."/>
            <person name="Woodward J."/>
            <person name="Friesen M."/>
            <person name="Prell J."/>
        </authorList>
    </citation>
    <scope>NUCLEOTIDE SEQUENCE [LARGE SCALE GENOMIC DNA]</scope>
    <source>
        <strain evidence="2">H1</strain>
    </source>
</reference>
<evidence type="ECO:0000313" key="3">
    <source>
        <dbReference type="EMBL" id="KWX04210.1"/>
    </source>
</evidence>
<gene>
    <name evidence="2" type="ORF">LI90_949</name>
    <name evidence="3" type="ORF">TH66_10055</name>
    <name evidence="4" type="ORF">TR74_08120</name>
</gene>
<reference evidence="5" key="4">
    <citation type="submission" date="2015-04" db="EMBL/GenBank/DDBJ databases">
        <title>Physiological reanalysis, assessment of diazotrophy, and genome sequences of multiple isolates of Streptomyces thermoautotrophicus.</title>
        <authorList>
            <person name="MacKellar D.C."/>
            <person name="Lieber L."/>
            <person name="Norman J."/>
            <person name="Bolger A."/>
            <person name="Tobin C."/>
            <person name="Murray J.W."/>
            <person name="Chang R."/>
            <person name="Ford T."/>
            <person name="Nguyen P.Q."/>
            <person name="Woodward J."/>
            <person name="Permingeat H."/>
            <person name="Joshi N.S."/>
            <person name="Silver P.A."/>
            <person name="Usadel B."/>
            <person name="Rutherford A.W."/>
            <person name="Friesen M."/>
            <person name="Prell J."/>
        </authorList>
    </citation>
    <scope>NUCLEOTIDE SEQUENCE [LARGE SCALE GENOMIC DNA]</scope>
    <source>
        <strain evidence="5">H1</strain>
    </source>
</reference>
<keyword evidence="1" id="KW-0812">Transmembrane</keyword>
<reference evidence="6" key="2">
    <citation type="submission" date="2015-02" db="EMBL/GenBank/DDBJ databases">
        <title>Physiological reanalysis, assessment of diazotrophy, and genome sequences of multiple isolates of Streptomyces thermoautotrophicus.</title>
        <authorList>
            <person name="MacKellar D.C."/>
            <person name="Lieber L."/>
            <person name="Norman J."/>
            <person name="Bolger A."/>
            <person name="Tobin C."/>
            <person name="Murray J.W."/>
            <person name="Friesen M."/>
            <person name="Prell J."/>
        </authorList>
    </citation>
    <scope>NUCLEOTIDE SEQUENCE [LARGE SCALE GENOMIC DNA]</scope>
    <source>
        <strain evidence="6">UBT1</strain>
    </source>
</reference>
<feature type="transmembrane region" description="Helical" evidence="1">
    <location>
        <begin position="96"/>
        <end position="115"/>
    </location>
</feature>
<feature type="transmembrane region" description="Helical" evidence="1">
    <location>
        <begin position="33"/>
        <end position="50"/>
    </location>
</feature>
<dbReference type="RefSeq" id="WP_066884598.1">
    <property type="nucleotide sequence ID" value="NZ_CP171739.1"/>
</dbReference>
<dbReference type="STRING" id="1469144.LI90_949"/>